<dbReference type="Proteomes" id="UP000887572">
    <property type="component" value="Unplaced"/>
</dbReference>
<feature type="domain" description="C2" evidence="2">
    <location>
        <begin position="307"/>
        <end position="439"/>
    </location>
</feature>
<dbReference type="SUPFAM" id="SSF49562">
    <property type="entry name" value="C2 domain (Calcium/lipid-binding domain, CaLB)"/>
    <property type="match status" value="1"/>
</dbReference>
<reference evidence="4" key="1">
    <citation type="submission" date="2022-11" db="UniProtKB">
        <authorList>
            <consortium name="WormBaseParasite"/>
        </authorList>
    </citation>
    <scope>IDENTIFICATION</scope>
</reference>
<dbReference type="InterPro" id="IPR000008">
    <property type="entry name" value="C2_dom"/>
</dbReference>
<dbReference type="Gene3D" id="2.60.40.150">
    <property type="entry name" value="C2 domain"/>
    <property type="match status" value="1"/>
</dbReference>
<dbReference type="GO" id="GO:0001786">
    <property type="term" value="F:phosphatidylserine binding"/>
    <property type="evidence" value="ECO:0007669"/>
    <property type="project" value="TreeGrafter"/>
</dbReference>
<evidence type="ECO:0000313" key="4">
    <source>
        <dbReference type="WBParaSite" id="Gr19_v10_g17809.t1"/>
    </source>
</evidence>
<dbReference type="WBParaSite" id="Gr19_v10_g17809.t1">
    <property type="protein sequence ID" value="Gr19_v10_g17809.t1"/>
    <property type="gene ID" value="Gr19_v10_g17809"/>
</dbReference>
<dbReference type="GO" id="GO:0030276">
    <property type="term" value="F:clathrin binding"/>
    <property type="evidence" value="ECO:0007669"/>
    <property type="project" value="TreeGrafter"/>
</dbReference>
<dbReference type="InterPro" id="IPR035892">
    <property type="entry name" value="C2_domain_sf"/>
</dbReference>
<protein>
    <submittedName>
        <fullName evidence="4">C2 domain-containing protein</fullName>
    </submittedName>
</protein>
<dbReference type="GO" id="GO:0005886">
    <property type="term" value="C:plasma membrane"/>
    <property type="evidence" value="ECO:0007669"/>
    <property type="project" value="TreeGrafter"/>
</dbReference>
<dbReference type="GO" id="GO:0070382">
    <property type="term" value="C:exocytic vesicle"/>
    <property type="evidence" value="ECO:0007669"/>
    <property type="project" value="TreeGrafter"/>
</dbReference>
<accession>A0A914HIY1</accession>
<feature type="compositionally biased region" description="Polar residues" evidence="1">
    <location>
        <begin position="34"/>
        <end position="53"/>
    </location>
</feature>
<dbReference type="Pfam" id="PF00168">
    <property type="entry name" value="C2"/>
    <property type="match status" value="1"/>
</dbReference>
<organism evidence="3 4">
    <name type="scientific">Globodera rostochiensis</name>
    <name type="common">Golden nematode worm</name>
    <name type="synonym">Heterodera rostochiensis</name>
    <dbReference type="NCBI Taxonomy" id="31243"/>
    <lineage>
        <taxon>Eukaryota</taxon>
        <taxon>Metazoa</taxon>
        <taxon>Ecdysozoa</taxon>
        <taxon>Nematoda</taxon>
        <taxon>Chromadorea</taxon>
        <taxon>Rhabditida</taxon>
        <taxon>Tylenchina</taxon>
        <taxon>Tylenchomorpha</taxon>
        <taxon>Tylenchoidea</taxon>
        <taxon>Heteroderidae</taxon>
        <taxon>Heteroderinae</taxon>
        <taxon>Globodera</taxon>
    </lineage>
</organism>
<dbReference type="GO" id="GO:0017156">
    <property type="term" value="P:calcium-ion regulated exocytosis"/>
    <property type="evidence" value="ECO:0007669"/>
    <property type="project" value="TreeGrafter"/>
</dbReference>
<dbReference type="GO" id="GO:0005544">
    <property type="term" value="F:calcium-dependent phospholipid binding"/>
    <property type="evidence" value="ECO:0007669"/>
    <property type="project" value="TreeGrafter"/>
</dbReference>
<evidence type="ECO:0000313" key="3">
    <source>
        <dbReference type="Proteomes" id="UP000887572"/>
    </source>
</evidence>
<evidence type="ECO:0000259" key="2">
    <source>
        <dbReference type="PROSITE" id="PS50004"/>
    </source>
</evidence>
<dbReference type="PANTHER" id="PTHR10024">
    <property type="entry name" value="SYNAPTOTAGMIN"/>
    <property type="match status" value="1"/>
</dbReference>
<proteinExistence type="predicted"/>
<dbReference type="SMART" id="SM00239">
    <property type="entry name" value="C2"/>
    <property type="match status" value="1"/>
</dbReference>
<name>A0A914HIY1_GLORO</name>
<dbReference type="PROSITE" id="PS50004">
    <property type="entry name" value="C2"/>
    <property type="match status" value="1"/>
</dbReference>
<evidence type="ECO:0000256" key="1">
    <source>
        <dbReference type="SAM" id="MobiDB-lite"/>
    </source>
</evidence>
<dbReference type="GO" id="GO:0000149">
    <property type="term" value="F:SNARE binding"/>
    <property type="evidence" value="ECO:0007669"/>
    <property type="project" value="TreeGrafter"/>
</dbReference>
<dbReference type="PANTHER" id="PTHR10024:SF378">
    <property type="entry name" value="SYNAPTOTAGMIN BETA, ISOFORM D"/>
    <property type="match status" value="1"/>
</dbReference>
<sequence>MQRRFSCTTGPAASTTTGGGEPCISSTTSSSSSIGPSGQRTPLARSNTPTAMPSSAAASGTNAMRARSLRRTSAQESVDSAFQLLAGGNRRKGSADAHVGQLQPDLYRRRGSIISVGSSGGGASVLGRVQLQLSYDHSTSDMVVRLAQVNLQPPPSSNQCHKLRLLSTTACSSSNNGNSAAAMMYCTNNNNNNNNSSVERRGAARARETGALNFDAVSGQCNNLPKEPMKLPLSYADLAQAALHVELFAMTAETPAAAVDACAGATCGAEGAMARRAACSVPLCALGPSADDLIVWADLERTEETFIRGELLLCLQYLPAAERLTLSVHQASNLRMSGAGGSARANGGLPSDVFVRAQLIGPDEKVLKRRKSAARKRTMEPVWDEVLSFEADAATLPRCRLEVQLIGSDRFGRGERLIGQVQFCSAACAGGGGGATTASARMSAAARLWRDAVERQWSVPRWVVLEAPTDSGGAGGAILE</sequence>
<keyword evidence="3" id="KW-1185">Reference proteome</keyword>
<dbReference type="GO" id="GO:0005509">
    <property type="term" value="F:calcium ion binding"/>
    <property type="evidence" value="ECO:0007669"/>
    <property type="project" value="TreeGrafter"/>
</dbReference>
<dbReference type="AlphaFoldDB" id="A0A914HIY1"/>
<feature type="region of interest" description="Disordered" evidence="1">
    <location>
        <begin position="1"/>
        <end position="76"/>
    </location>
</feature>